<organism evidence="2 3">
    <name type="scientific">Cocleimonas flava</name>
    <dbReference type="NCBI Taxonomy" id="634765"/>
    <lineage>
        <taxon>Bacteria</taxon>
        <taxon>Pseudomonadati</taxon>
        <taxon>Pseudomonadota</taxon>
        <taxon>Gammaproteobacteria</taxon>
        <taxon>Thiotrichales</taxon>
        <taxon>Thiotrichaceae</taxon>
        <taxon>Cocleimonas</taxon>
    </lineage>
</organism>
<dbReference type="AlphaFoldDB" id="A0A4R1F900"/>
<gene>
    <name evidence="2" type="ORF">EV695_1729</name>
</gene>
<proteinExistence type="predicted"/>
<evidence type="ECO:0000256" key="1">
    <source>
        <dbReference type="SAM" id="Phobius"/>
    </source>
</evidence>
<keyword evidence="1" id="KW-0812">Transmembrane</keyword>
<protein>
    <submittedName>
        <fullName evidence="2">Uncharacterized protein</fullName>
    </submittedName>
</protein>
<comment type="caution">
    <text evidence="2">The sequence shown here is derived from an EMBL/GenBank/DDBJ whole genome shotgun (WGS) entry which is preliminary data.</text>
</comment>
<reference evidence="2 3" key="1">
    <citation type="submission" date="2019-03" db="EMBL/GenBank/DDBJ databases">
        <title>Genomic Encyclopedia of Type Strains, Phase IV (KMG-IV): sequencing the most valuable type-strain genomes for metagenomic binning, comparative biology and taxonomic classification.</title>
        <authorList>
            <person name="Goeker M."/>
        </authorList>
    </citation>
    <scope>NUCLEOTIDE SEQUENCE [LARGE SCALE GENOMIC DNA]</scope>
    <source>
        <strain evidence="2 3">DSM 24830</strain>
    </source>
</reference>
<feature type="transmembrane region" description="Helical" evidence="1">
    <location>
        <begin position="15"/>
        <end position="34"/>
    </location>
</feature>
<name>A0A4R1F900_9GAMM</name>
<dbReference type="Proteomes" id="UP000294887">
    <property type="component" value="Unassembled WGS sequence"/>
</dbReference>
<accession>A0A4R1F900</accession>
<keyword evidence="1" id="KW-1133">Transmembrane helix</keyword>
<evidence type="ECO:0000313" key="2">
    <source>
        <dbReference type="EMBL" id="TCJ87221.1"/>
    </source>
</evidence>
<keyword evidence="3" id="KW-1185">Reference proteome</keyword>
<sequence length="65" mass="6891">MKLVNQFTTLASSRGVRGVFYIALIISCFAFSPAKSTALVQSNAANSEGDIGAINVVLNMTSEKH</sequence>
<dbReference type="RefSeq" id="WP_131905516.1">
    <property type="nucleotide sequence ID" value="NZ_BAAAFU010000004.1"/>
</dbReference>
<dbReference type="EMBL" id="SMFQ01000003">
    <property type="protein sequence ID" value="TCJ87221.1"/>
    <property type="molecule type" value="Genomic_DNA"/>
</dbReference>
<keyword evidence="1" id="KW-0472">Membrane</keyword>
<dbReference type="PROSITE" id="PS51257">
    <property type="entry name" value="PROKAR_LIPOPROTEIN"/>
    <property type="match status" value="1"/>
</dbReference>
<evidence type="ECO:0000313" key="3">
    <source>
        <dbReference type="Proteomes" id="UP000294887"/>
    </source>
</evidence>